<dbReference type="EMBL" id="NESN01000004">
    <property type="protein sequence ID" value="PUE52770.1"/>
    <property type="molecule type" value="Genomic_DNA"/>
</dbReference>
<feature type="coiled-coil region" evidence="1">
    <location>
        <begin position="301"/>
        <end position="328"/>
    </location>
</feature>
<gene>
    <name evidence="3" type="ORF">B9Z37_11395</name>
</gene>
<dbReference type="OrthoDB" id="114754at2"/>
<name>A0A315E4G4_9BURK</name>
<sequence length="386" mass="43779">MTPLPEALPDTAPALSTLMVQASAKAKLTPAQQRFNDLLARIELLSGHIQRLESWSDRHRYGHIQALREWVQQAQVHRKSLLLFVHERLQTTDFTDRQQRMARGLVRGLIDQLAASADPQVQALSDLYVSEEDTQEAAEEQAEAARQLRERIEEALGQPLNKPSQYQTPEEMMQAGMRQWQQQQEANEAKKNAKRTARKAEKQAKKKSAAAEKGEVPAAMLRELDAKSAIRTVFRQLASALHPDREPDEQERLRKTGLMSEVNAAYEKNDLTTLLRLQMQVTQGSPQSTAGMADDKLMAMSVLLKEQVSALEDDLDQLQSRLSRELCVPVRADADEAVMAQSLQRLQADQRYITESLESDLRRIQNEAELKRWLKEQWQLAKATSA</sequence>
<evidence type="ECO:0000256" key="2">
    <source>
        <dbReference type="SAM" id="MobiDB-lite"/>
    </source>
</evidence>
<evidence type="ECO:0000256" key="1">
    <source>
        <dbReference type="SAM" id="Coils"/>
    </source>
</evidence>
<evidence type="ECO:0008006" key="5">
    <source>
        <dbReference type="Google" id="ProtNLM"/>
    </source>
</evidence>
<dbReference type="AlphaFoldDB" id="A0A315E4G4"/>
<feature type="compositionally biased region" description="Basic and acidic residues" evidence="2">
    <location>
        <begin position="198"/>
        <end position="214"/>
    </location>
</feature>
<dbReference type="RefSeq" id="WP_108313139.1">
    <property type="nucleotide sequence ID" value="NZ_NESN01000004.1"/>
</dbReference>
<comment type="caution">
    <text evidence="3">The sequence shown here is derived from an EMBL/GenBank/DDBJ whole genome shotgun (WGS) entry which is preliminary data.</text>
</comment>
<evidence type="ECO:0000313" key="4">
    <source>
        <dbReference type="Proteomes" id="UP000250790"/>
    </source>
</evidence>
<organism evidence="3 4">
    <name type="scientific">Limnohabitans parvus II-B4</name>
    <dbReference type="NCBI Taxonomy" id="1293052"/>
    <lineage>
        <taxon>Bacteria</taxon>
        <taxon>Pseudomonadati</taxon>
        <taxon>Pseudomonadota</taxon>
        <taxon>Betaproteobacteria</taxon>
        <taxon>Burkholderiales</taxon>
        <taxon>Comamonadaceae</taxon>
        <taxon>Limnohabitans</taxon>
    </lineage>
</organism>
<evidence type="ECO:0000313" key="3">
    <source>
        <dbReference type="EMBL" id="PUE52770.1"/>
    </source>
</evidence>
<accession>A0A315E4G4</accession>
<keyword evidence="4" id="KW-1185">Reference proteome</keyword>
<feature type="region of interest" description="Disordered" evidence="2">
    <location>
        <begin position="180"/>
        <end position="214"/>
    </location>
</feature>
<dbReference type="Proteomes" id="UP000250790">
    <property type="component" value="Unassembled WGS sequence"/>
</dbReference>
<proteinExistence type="predicted"/>
<keyword evidence="1" id="KW-0175">Coiled coil</keyword>
<feature type="coiled-coil region" evidence="1">
    <location>
        <begin position="128"/>
        <end position="158"/>
    </location>
</feature>
<dbReference type="InterPro" id="IPR036869">
    <property type="entry name" value="J_dom_sf"/>
</dbReference>
<dbReference type="Gene3D" id="1.10.287.110">
    <property type="entry name" value="DnaJ domain"/>
    <property type="match status" value="1"/>
</dbReference>
<dbReference type="SUPFAM" id="SSF46565">
    <property type="entry name" value="Chaperone J-domain"/>
    <property type="match status" value="1"/>
</dbReference>
<protein>
    <recommendedName>
        <fullName evidence="5">Molecular chaperone DnaJ</fullName>
    </recommendedName>
</protein>
<reference evidence="3 4" key="1">
    <citation type="submission" date="2017-04" db="EMBL/GenBank/DDBJ databases">
        <title>Unexpected and diverse lifestyles within the genus Limnohabitans.</title>
        <authorList>
            <person name="Kasalicky V."/>
            <person name="Mehrshad M."/>
            <person name="Andrei S.-A."/>
            <person name="Salcher M."/>
            <person name="Kratochvilova H."/>
            <person name="Simek K."/>
            <person name="Ghai R."/>
        </authorList>
    </citation>
    <scope>NUCLEOTIDE SEQUENCE [LARGE SCALE GENOMIC DNA]</scope>
    <source>
        <strain evidence="3 4">II-B4</strain>
    </source>
</reference>